<protein>
    <submittedName>
        <fullName evidence="3">Sorting nexin</fullName>
    </submittedName>
</protein>
<dbReference type="SUPFAM" id="SSF64268">
    <property type="entry name" value="PX domain"/>
    <property type="match status" value="1"/>
</dbReference>
<feature type="compositionally biased region" description="Basic and acidic residues" evidence="1">
    <location>
        <begin position="56"/>
        <end position="67"/>
    </location>
</feature>
<sequence>MAKKDLLHSFPHTMETQFTFSTMLPLAPNMDVEPSVKKQTRKKLKKNLYRKKGKNKKQEKSETDKSQRASTQIPSLLYDYEGPYSDIEITGIISVRKAHKKKHIFQISCRTAISGKQIKVSRRYRDFVWLRESLSTECPYFVIPKIPKKFTSSKFLTKTDEEKSRFLQKFLVRIARHPVVSHGRSFELFFESPLLDKQTQFDDQLSNTSILGYINDYIRNSPKPDETIPNRREKELSTLQRASNKIRDLSISLIDLEQKQVSIYRQIAQLFEDELNSQFPPPLGFETISNDLAEFLEEKTSKDEQIFAEPLNELSLQITSCRDCLNEFEKISSKLQKNQKDFDSRKQKCEKVTGNSTKESKFYDDFLKSQNILRKLRQDHIQAVTQVSTDLHQFDAQTSYDYHQLFDSFSTNQLSFEKTATHLWSHFLDNFEK</sequence>
<evidence type="ECO:0000256" key="1">
    <source>
        <dbReference type="SAM" id="MobiDB-lite"/>
    </source>
</evidence>
<dbReference type="Pfam" id="PF00787">
    <property type="entry name" value="PX"/>
    <property type="match status" value="1"/>
</dbReference>
<dbReference type="InterPro" id="IPR036871">
    <property type="entry name" value="PX_dom_sf"/>
</dbReference>
<evidence type="ECO:0000313" key="4">
    <source>
        <dbReference type="Proteomes" id="UP001149090"/>
    </source>
</evidence>
<proteinExistence type="predicted"/>
<dbReference type="Proteomes" id="UP001149090">
    <property type="component" value="Unassembled WGS sequence"/>
</dbReference>
<name>A0A9Q0LPP6_ANAIG</name>
<gene>
    <name evidence="3" type="ORF">M0811_00015</name>
</gene>
<feature type="domain" description="PX" evidence="2">
    <location>
        <begin position="83"/>
        <end position="197"/>
    </location>
</feature>
<dbReference type="Gene3D" id="3.30.1520.10">
    <property type="entry name" value="Phox-like domain"/>
    <property type="match status" value="1"/>
</dbReference>
<accession>A0A9Q0LPP6</accession>
<evidence type="ECO:0000313" key="3">
    <source>
        <dbReference type="EMBL" id="KAJ5076698.1"/>
    </source>
</evidence>
<keyword evidence="4" id="KW-1185">Reference proteome</keyword>
<dbReference type="SUPFAM" id="SSF103657">
    <property type="entry name" value="BAR/IMD domain-like"/>
    <property type="match status" value="1"/>
</dbReference>
<dbReference type="SMART" id="SM00312">
    <property type="entry name" value="PX"/>
    <property type="match status" value="1"/>
</dbReference>
<dbReference type="GO" id="GO:0035091">
    <property type="term" value="F:phosphatidylinositol binding"/>
    <property type="evidence" value="ECO:0007669"/>
    <property type="project" value="InterPro"/>
</dbReference>
<organism evidence="3 4">
    <name type="scientific">Anaeramoeba ignava</name>
    <name type="common">Anaerobic marine amoeba</name>
    <dbReference type="NCBI Taxonomy" id="1746090"/>
    <lineage>
        <taxon>Eukaryota</taxon>
        <taxon>Metamonada</taxon>
        <taxon>Anaeramoebidae</taxon>
        <taxon>Anaeramoeba</taxon>
    </lineage>
</organism>
<dbReference type="InterPro" id="IPR015404">
    <property type="entry name" value="Vps5_C"/>
</dbReference>
<dbReference type="GO" id="GO:0005768">
    <property type="term" value="C:endosome"/>
    <property type="evidence" value="ECO:0007669"/>
    <property type="project" value="TreeGrafter"/>
</dbReference>
<dbReference type="Pfam" id="PF09325">
    <property type="entry name" value="Vps5"/>
    <property type="match status" value="1"/>
</dbReference>
<reference evidence="3" key="1">
    <citation type="submission" date="2022-10" db="EMBL/GenBank/DDBJ databases">
        <title>Novel sulphate-reducing endosymbionts in the free-living metamonad Anaeramoeba.</title>
        <authorList>
            <person name="Jerlstrom-Hultqvist J."/>
            <person name="Cepicka I."/>
            <person name="Gallot-Lavallee L."/>
            <person name="Salas-Leiva D."/>
            <person name="Curtis B.A."/>
            <person name="Zahonova K."/>
            <person name="Pipaliya S."/>
            <person name="Dacks J."/>
            <person name="Roger A.J."/>
        </authorList>
    </citation>
    <scope>NUCLEOTIDE SEQUENCE</scope>
    <source>
        <strain evidence="3">BMAN</strain>
    </source>
</reference>
<dbReference type="PANTHER" id="PTHR10555:SF170">
    <property type="entry name" value="FI18122P1"/>
    <property type="match status" value="1"/>
</dbReference>
<dbReference type="Gene3D" id="1.20.1270.60">
    <property type="entry name" value="Arfaptin homology (AH) domain/BAR domain"/>
    <property type="match status" value="1"/>
</dbReference>
<feature type="compositionally biased region" description="Basic residues" evidence="1">
    <location>
        <begin position="38"/>
        <end position="55"/>
    </location>
</feature>
<dbReference type="InterPro" id="IPR001683">
    <property type="entry name" value="PX_dom"/>
</dbReference>
<comment type="caution">
    <text evidence="3">The sequence shown here is derived from an EMBL/GenBank/DDBJ whole genome shotgun (WGS) entry which is preliminary data.</text>
</comment>
<dbReference type="InterPro" id="IPR027267">
    <property type="entry name" value="AH/BAR_dom_sf"/>
</dbReference>
<dbReference type="OrthoDB" id="5227681at2759"/>
<dbReference type="AlphaFoldDB" id="A0A9Q0LPP6"/>
<evidence type="ECO:0000259" key="2">
    <source>
        <dbReference type="PROSITE" id="PS50195"/>
    </source>
</evidence>
<dbReference type="PROSITE" id="PS50195">
    <property type="entry name" value="PX"/>
    <property type="match status" value="1"/>
</dbReference>
<dbReference type="EMBL" id="JAPDFW010000059">
    <property type="protein sequence ID" value="KAJ5076698.1"/>
    <property type="molecule type" value="Genomic_DNA"/>
</dbReference>
<dbReference type="PANTHER" id="PTHR10555">
    <property type="entry name" value="SORTING NEXIN"/>
    <property type="match status" value="1"/>
</dbReference>
<feature type="region of interest" description="Disordered" evidence="1">
    <location>
        <begin position="33"/>
        <end position="70"/>
    </location>
</feature>